<feature type="domain" description="Pirin N-terminal" evidence="4">
    <location>
        <begin position="22"/>
        <end position="120"/>
    </location>
</feature>
<dbReference type="Pfam" id="PF05726">
    <property type="entry name" value="Pirin_C"/>
    <property type="match status" value="1"/>
</dbReference>
<keyword evidence="7" id="KW-1185">Reference proteome</keyword>
<dbReference type="OrthoDB" id="198735at2759"/>
<proteinExistence type="inferred from homology"/>
<evidence type="ECO:0000259" key="4">
    <source>
        <dbReference type="Pfam" id="PF02678"/>
    </source>
</evidence>
<comment type="caution">
    <text evidence="6">The sequence shown here is derived from an EMBL/GenBank/DDBJ whole genome shotgun (WGS) entry which is preliminary data.</text>
</comment>
<dbReference type="InterPro" id="IPR008778">
    <property type="entry name" value="Pirin_C_dom"/>
</dbReference>
<name>A0A642UTQ5_DIURU</name>
<evidence type="ECO:0008006" key="8">
    <source>
        <dbReference type="Google" id="ProtNLM"/>
    </source>
</evidence>
<feature type="binding site" evidence="2">
    <location>
        <position position="102"/>
    </location>
    <ligand>
        <name>Fe cation</name>
        <dbReference type="ChEBI" id="CHEBI:24875"/>
    </ligand>
</feature>
<dbReference type="PIRSF" id="PIRSF006232">
    <property type="entry name" value="Pirin"/>
    <property type="match status" value="1"/>
</dbReference>
<evidence type="ECO:0000259" key="5">
    <source>
        <dbReference type="Pfam" id="PF05726"/>
    </source>
</evidence>
<protein>
    <recommendedName>
        <fullName evidence="8">Pirin</fullName>
    </recommendedName>
</protein>
<evidence type="ECO:0000313" key="6">
    <source>
        <dbReference type="EMBL" id="KAA8905306.1"/>
    </source>
</evidence>
<evidence type="ECO:0000256" key="3">
    <source>
        <dbReference type="RuleBase" id="RU003457"/>
    </source>
</evidence>
<sequence length="324" mass="36482">MTKERTIEKVVEGIEQSEGVGARVRRSIGNFETREFNPFLMFDHFKSNGPAGFPEHPHSGQETITYCLSGSICHEDFTGSKGMLYPGDLQFMTAGKGIVHSEMPVEGKDGSSAQLLQLWVDLPADLKSCPPRYRDLREWEIPTYTTEDGLVHVKVISGKSYGVESIKELAYTPVDFYHFILKPGAKFSQEVNPEFNYFLYNMKGSGLKIGNTPVRQYDNVFFNQDGDIISGSSTGETEFILVGGQKLDQHSVHHGPFVANSQEDIVKKIMDYQFAQNGFENKRNWRTLISNGVTDEMINGPLNGNPEVRQKQKQKYLQEHAQVA</sequence>
<dbReference type="InterPro" id="IPR012093">
    <property type="entry name" value="Pirin"/>
</dbReference>
<dbReference type="Proteomes" id="UP000449547">
    <property type="component" value="Unassembled WGS sequence"/>
</dbReference>
<dbReference type="InterPro" id="IPR003829">
    <property type="entry name" value="Pirin_N_dom"/>
</dbReference>
<dbReference type="InterPro" id="IPR011051">
    <property type="entry name" value="RmlC_Cupin_sf"/>
</dbReference>
<organism evidence="6 7">
    <name type="scientific">Diutina rugosa</name>
    <name type="common">Yeast</name>
    <name type="synonym">Candida rugosa</name>
    <dbReference type="NCBI Taxonomy" id="5481"/>
    <lineage>
        <taxon>Eukaryota</taxon>
        <taxon>Fungi</taxon>
        <taxon>Dikarya</taxon>
        <taxon>Ascomycota</taxon>
        <taxon>Saccharomycotina</taxon>
        <taxon>Pichiomycetes</taxon>
        <taxon>Debaryomycetaceae</taxon>
        <taxon>Diutina</taxon>
    </lineage>
</organism>
<dbReference type="SUPFAM" id="SSF51182">
    <property type="entry name" value="RmlC-like cupins"/>
    <property type="match status" value="1"/>
</dbReference>
<dbReference type="GeneID" id="54780387"/>
<dbReference type="PANTHER" id="PTHR13903">
    <property type="entry name" value="PIRIN-RELATED"/>
    <property type="match status" value="1"/>
</dbReference>
<comment type="similarity">
    <text evidence="1 3">Belongs to the pirin family.</text>
</comment>
<evidence type="ECO:0000256" key="2">
    <source>
        <dbReference type="PIRSR" id="PIRSR006232-1"/>
    </source>
</evidence>
<dbReference type="InterPro" id="IPR014710">
    <property type="entry name" value="RmlC-like_jellyroll"/>
</dbReference>
<dbReference type="OMA" id="TPWHPHR"/>
<keyword evidence="2" id="KW-0408">Iron</keyword>
<comment type="cofactor">
    <cofactor evidence="2">
        <name>Fe cation</name>
        <dbReference type="ChEBI" id="CHEBI:24875"/>
    </cofactor>
    <text evidence="2">Binds 1 Fe cation per subunit.</text>
</comment>
<feature type="domain" description="Pirin C-terminal" evidence="5">
    <location>
        <begin position="177"/>
        <end position="276"/>
    </location>
</feature>
<feature type="binding site" evidence="2">
    <location>
        <position position="58"/>
    </location>
    <ligand>
        <name>Fe cation</name>
        <dbReference type="ChEBI" id="CHEBI:24875"/>
    </ligand>
</feature>
<dbReference type="AlphaFoldDB" id="A0A642UTQ5"/>
<evidence type="ECO:0000313" key="7">
    <source>
        <dbReference type="Proteomes" id="UP000449547"/>
    </source>
</evidence>
<dbReference type="EMBL" id="SWFT01000050">
    <property type="protein sequence ID" value="KAA8905306.1"/>
    <property type="molecule type" value="Genomic_DNA"/>
</dbReference>
<evidence type="ECO:0000256" key="1">
    <source>
        <dbReference type="ARBA" id="ARBA00008416"/>
    </source>
</evidence>
<dbReference type="CDD" id="cd02909">
    <property type="entry name" value="cupin_pirin_N"/>
    <property type="match status" value="1"/>
</dbReference>
<feature type="binding site" evidence="2">
    <location>
        <position position="100"/>
    </location>
    <ligand>
        <name>Fe cation</name>
        <dbReference type="ChEBI" id="CHEBI:24875"/>
    </ligand>
</feature>
<dbReference type="CDD" id="cd02247">
    <property type="entry name" value="cupin_pirin_C"/>
    <property type="match status" value="1"/>
</dbReference>
<feature type="binding site" evidence="2">
    <location>
        <position position="56"/>
    </location>
    <ligand>
        <name>Fe cation</name>
        <dbReference type="ChEBI" id="CHEBI:24875"/>
    </ligand>
</feature>
<gene>
    <name evidence="6" type="ORF">DIURU_001734</name>
</gene>
<dbReference type="VEuPathDB" id="FungiDB:DIURU_001734"/>
<keyword evidence="2" id="KW-0479">Metal-binding</keyword>
<reference evidence="6 7" key="1">
    <citation type="submission" date="2019-07" db="EMBL/GenBank/DDBJ databases">
        <title>Genome assembly of two rare yeast pathogens: Diutina rugosa and Trichomonascus ciferrii.</title>
        <authorList>
            <person name="Mixao V."/>
            <person name="Saus E."/>
            <person name="Hansen A."/>
            <person name="Lass-Flor C."/>
            <person name="Gabaldon T."/>
        </authorList>
    </citation>
    <scope>NUCLEOTIDE SEQUENCE [LARGE SCALE GENOMIC DNA]</scope>
    <source>
        <strain evidence="6 7">CBS 613</strain>
    </source>
</reference>
<dbReference type="Pfam" id="PF02678">
    <property type="entry name" value="Pirin"/>
    <property type="match status" value="1"/>
</dbReference>
<dbReference type="Gene3D" id="2.60.120.10">
    <property type="entry name" value="Jelly Rolls"/>
    <property type="match status" value="2"/>
</dbReference>
<dbReference type="RefSeq" id="XP_034013692.1">
    <property type="nucleotide sequence ID" value="XM_034154310.1"/>
</dbReference>
<dbReference type="GO" id="GO:0046872">
    <property type="term" value="F:metal ion binding"/>
    <property type="evidence" value="ECO:0007669"/>
    <property type="project" value="UniProtKB-KW"/>
</dbReference>
<accession>A0A642UTQ5</accession>
<dbReference type="PANTHER" id="PTHR13903:SF8">
    <property type="entry name" value="PIRIN"/>
    <property type="match status" value="1"/>
</dbReference>